<feature type="transmembrane region" description="Helical" evidence="1">
    <location>
        <begin position="119"/>
        <end position="142"/>
    </location>
</feature>
<organism evidence="2 3">
    <name type="scientific">Dyella marensis</name>
    <dbReference type="NCBI Taxonomy" id="500610"/>
    <lineage>
        <taxon>Bacteria</taxon>
        <taxon>Pseudomonadati</taxon>
        <taxon>Pseudomonadota</taxon>
        <taxon>Gammaproteobacteria</taxon>
        <taxon>Lysobacterales</taxon>
        <taxon>Rhodanobacteraceae</taxon>
        <taxon>Dyella</taxon>
    </lineage>
</organism>
<dbReference type="STRING" id="500610.SAMN02799615_03073"/>
<evidence type="ECO:0000313" key="3">
    <source>
        <dbReference type="Proteomes" id="UP000199477"/>
    </source>
</evidence>
<protein>
    <submittedName>
        <fullName evidence="2">Uncharacterized protein</fullName>
    </submittedName>
</protein>
<proteinExistence type="predicted"/>
<gene>
    <name evidence="2" type="ORF">SAMN02799615_03073</name>
</gene>
<dbReference type="AlphaFoldDB" id="A0A1I2HP21"/>
<keyword evidence="1" id="KW-1133">Transmembrane helix</keyword>
<accession>A0A1I2HP21</accession>
<sequence length="201" mass="22171">MATTQSQRLGIFAALALVMAATRVHISILHHDVWDASWGVFFLAGFWLRGSARWAFPLLMALAVLADYFVITGQGMDFWQHYCVSAAYWFLVPSYFGLWMGGSWLAARKPGLNLRGLGLAAGAMLAGWAACYVLSNGSYYWLSATVPQPRSFAAWFANLGDWYLFFLETTALWVGLGLVVHALATQLGRTLGHADSTKLTH</sequence>
<reference evidence="3" key="1">
    <citation type="submission" date="2016-10" db="EMBL/GenBank/DDBJ databases">
        <authorList>
            <person name="Varghese N."/>
            <person name="Submissions S."/>
        </authorList>
    </citation>
    <scope>NUCLEOTIDE SEQUENCE [LARGE SCALE GENOMIC DNA]</scope>
    <source>
        <strain evidence="3">UNC178MFTsu3.1</strain>
    </source>
</reference>
<evidence type="ECO:0000256" key="1">
    <source>
        <dbReference type="SAM" id="Phobius"/>
    </source>
</evidence>
<keyword evidence="3" id="KW-1185">Reference proteome</keyword>
<dbReference type="EMBL" id="FONH01000012">
    <property type="protein sequence ID" value="SFF30577.1"/>
    <property type="molecule type" value="Genomic_DNA"/>
</dbReference>
<dbReference type="RefSeq" id="WP_051548339.1">
    <property type="nucleotide sequence ID" value="NZ_FONH01000012.1"/>
</dbReference>
<keyword evidence="1" id="KW-0812">Transmembrane</keyword>
<dbReference type="Proteomes" id="UP000199477">
    <property type="component" value="Unassembled WGS sequence"/>
</dbReference>
<keyword evidence="1" id="KW-0472">Membrane</keyword>
<feature type="transmembrane region" description="Helical" evidence="1">
    <location>
        <begin position="162"/>
        <end position="184"/>
    </location>
</feature>
<feature type="transmembrane region" description="Helical" evidence="1">
    <location>
        <begin position="86"/>
        <end position="107"/>
    </location>
</feature>
<feature type="transmembrane region" description="Helical" evidence="1">
    <location>
        <begin position="55"/>
        <end position="74"/>
    </location>
</feature>
<evidence type="ECO:0000313" key="2">
    <source>
        <dbReference type="EMBL" id="SFF30577.1"/>
    </source>
</evidence>
<name>A0A1I2HP21_9GAMM</name>